<gene>
    <name evidence="1" type="ORF">RHMOL_Rhmol03G0273700</name>
</gene>
<name>A0ACC0PJ43_RHOML</name>
<sequence>MGILETKVRATNLCTTFGKCFPAHWSYSHNLGSSSVARIVVAWDPQCLVVDVLQTSDQMVCAKVQIVASSKILYLSIVYGSNSFVERRRLWAEMRRGGLGDNKSKLDRALINPSWLDEFPNSEAVLLAPGVSDHCSLIVTIMPALRCKKPFKFFNFWMKHSSFKDSLAQSWAEPVEGSSMMLRFSLKLRRLKFVLKDLNFKCFSNICSRVAQAREELSQVQSLCFSNPFDATLCAKEKEVLRTFMELSLAEEEFKKQKSRVQWLSLGDHNTRFFHQKMATNRLRNKILSITDTRGCVLRTLKKLSRRSWAISRACWVLLSPLLEISLQS</sequence>
<dbReference type="Proteomes" id="UP001062846">
    <property type="component" value="Chromosome 3"/>
</dbReference>
<dbReference type="EMBL" id="CM046390">
    <property type="protein sequence ID" value="KAI8565616.1"/>
    <property type="molecule type" value="Genomic_DNA"/>
</dbReference>
<comment type="caution">
    <text evidence="1">The sequence shown here is derived from an EMBL/GenBank/DDBJ whole genome shotgun (WGS) entry which is preliminary data.</text>
</comment>
<evidence type="ECO:0000313" key="2">
    <source>
        <dbReference type="Proteomes" id="UP001062846"/>
    </source>
</evidence>
<proteinExistence type="predicted"/>
<reference evidence="1" key="1">
    <citation type="submission" date="2022-02" db="EMBL/GenBank/DDBJ databases">
        <title>Plant Genome Project.</title>
        <authorList>
            <person name="Zhang R.-G."/>
        </authorList>
    </citation>
    <scope>NUCLEOTIDE SEQUENCE</scope>
    <source>
        <strain evidence="1">AT1</strain>
    </source>
</reference>
<protein>
    <submittedName>
        <fullName evidence="1">Uncharacterized protein</fullName>
    </submittedName>
</protein>
<accession>A0ACC0PJ43</accession>
<keyword evidence="2" id="KW-1185">Reference proteome</keyword>
<organism evidence="1 2">
    <name type="scientific">Rhododendron molle</name>
    <name type="common">Chinese azalea</name>
    <name type="synonym">Azalea mollis</name>
    <dbReference type="NCBI Taxonomy" id="49168"/>
    <lineage>
        <taxon>Eukaryota</taxon>
        <taxon>Viridiplantae</taxon>
        <taxon>Streptophyta</taxon>
        <taxon>Embryophyta</taxon>
        <taxon>Tracheophyta</taxon>
        <taxon>Spermatophyta</taxon>
        <taxon>Magnoliopsida</taxon>
        <taxon>eudicotyledons</taxon>
        <taxon>Gunneridae</taxon>
        <taxon>Pentapetalae</taxon>
        <taxon>asterids</taxon>
        <taxon>Ericales</taxon>
        <taxon>Ericaceae</taxon>
        <taxon>Ericoideae</taxon>
        <taxon>Rhodoreae</taxon>
        <taxon>Rhododendron</taxon>
    </lineage>
</organism>
<evidence type="ECO:0000313" key="1">
    <source>
        <dbReference type="EMBL" id="KAI8565616.1"/>
    </source>
</evidence>